<protein>
    <submittedName>
        <fullName evidence="1">Uncharacterized protein</fullName>
    </submittedName>
</protein>
<name>A0A382EG59_9ZZZZ</name>
<proteinExistence type="predicted"/>
<reference evidence="1" key="1">
    <citation type="submission" date="2018-05" db="EMBL/GenBank/DDBJ databases">
        <authorList>
            <person name="Lanie J.A."/>
            <person name="Ng W.-L."/>
            <person name="Kazmierczak K.M."/>
            <person name="Andrzejewski T.M."/>
            <person name="Davidsen T.M."/>
            <person name="Wayne K.J."/>
            <person name="Tettelin H."/>
            <person name="Glass J.I."/>
            <person name="Rusch D."/>
            <person name="Podicherti R."/>
            <person name="Tsui H.-C.T."/>
            <person name="Winkler M.E."/>
        </authorList>
    </citation>
    <scope>NUCLEOTIDE SEQUENCE</scope>
</reference>
<sequence>QSRETRETVGRRYFGDPCLEKGTNEAHRHHAGNHGSCSYESLKSKLLFFYKTILVELTGQL</sequence>
<evidence type="ECO:0000313" key="1">
    <source>
        <dbReference type="EMBL" id="SVB49455.1"/>
    </source>
</evidence>
<gene>
    <name evidence="1" type="ORF">METZ01_LOCUS202309</name>
</gene>
<accession>A0A382EG59</accession>
<feature type="non-terminal residue" evidence="1">
    <location>
        <position position="1"/>
    </location>
</feature>
<dbReference type="EMBL" id="UINC01044252">
    <property type="protein sequence ID" value="SVB49455.1"/>
    <property type="molecule type" value="Genomic_DNA"/>
</dbReference>
<organism evidence="1">
    <name type="scientific">marine metagenome</name>
    <dbReference type="NCBI Taxonomy" id="408172"/>
    <lineage>
        <taxon>unclassified sequences</taxon>
        <taxon>metagenomes</taxon>
        <taxon>ecological metagenomes</taxon>
    </lineage>
</organism>
<dbReference type="AlphaFoldDB" id="A0A382EG59"/>